<dbReference type="RefSeq" id="WP_262428144.1">
    <property type="nucleotide sequence ID" value="NZ_JACRTG010000001.1"/>
</dbReference>
<dbReference type="Proteomes" id="UP000601171">
    <property type="component" value="Unassembled WGS sequence"/>
</dbReference>
<accession>A0A926END3</accession>
<evidence type="ECO:0000313" key="1">
    <source>
        <dbReference type="EMBL" id="MBC8586683.1"/>
    </source>
</evidence>
<protein>
    <submittedName>
        <fullName evidence="1">Uncharacterized protein</fullName>
    </submittedName>
</protein>
<proteinExistence type="predicted"/>
<name>A0A926END3_9FIRM</name>
<sequence>MKFKLFNSEVEIENVNYEESITSPHTGEKLEKIYFDLDIQGKSMNDIVQNEISNIKNGGVFSLNEDGNNVKEYRLVKNPYSYSGSYTDEDTVYSYTLYLEEVERLNIDGLIIGDLEVFPYEYKEEHDEDKNAIIITAKVKLTKKESKILRNNDRYFKVIRKGISNKELEMRFGVPLWSEEENRIKERLIIVEKIYDENKSKSGSLFQPEMSNIQNKLAYTENLNAELINLLLSKEILTSDEVENIKEKAELDIKNTWYDFYKVQDIDNF</sequence>
<gene>
    <name evidence="1" type="ORF">H8707_00290</name>
</gene>
<dbReference type="EMBL" id="JACRTG010000001">
    <property type="protein sequence ID" value="MBC8586683.1"/>
    <property type="molecule type" value="Genomic_DNA"/>
</dbReference>
<dbReference type="AlphaFoldDB" id="A0A926END3"/>
<comment type="caution">
    <text evidence="1">The sequence shown here is derived from an EMBL/GenBank/DDBJ whole genome shotgun (WGS) entry which is preliminary data.</text>
</comment>
<reference evidence="1" key="1">
    <citation type="submission" date="2020-08" db="EMBL/GenBank/DDBJ databases">
        <title>Genome public.</title>
        <authorList>
            <person name="Liu C."/>
            <person name="Sun Q."/>
        </authorList>
    </citation>
    <scope>NUCLEOTIDE SEQUENCE</scope>
    <source>
        <strain evidence="1">BX21</strain>
    </source>
</reference>
<keyword evidence="2" id="KW-1185">Reference proteome</keyword>
<organism evidence="1 2">
    <name type="scientific">Paratissierella segnis</name>
    <dbReference type="NCBI Taxonomy" id="2763679"/>
    <lineage>
        <taxon>Bacteria</taxon>
        <taxon>Bacillati</taxon>
        <taxon>Bacillota</taxon>
        <taxon>Tissierellia</taxon>
        <taxon>Tissierellales</taxon>
        <taxon>Tissierellaceae</taxon>
        <taxon>Paratissierella</taxon>
    </lineage>
</organism>
<evidence type="ECO:0000313" key="2">
    <source>
        <dbReference type="Proteomes" id="UP000601171"/>
    </source>
</evidence>